<dbReference type="CDD" id="cd13905">
    <property type="entry name" value="CuRO_3_tcLLC2_insect_like"/>
    <property type="match status" value="1"/>
</dbReference>
<keyword evidence="11" id="KW-1185">Reference proteome</keyword>
<dbReference type="HOGENOM" id="CLU_006504_8_1_1"/>
<reference evidence="10" key="2">
    <citation type="submission" date="2021-02" db="UniProtKB">
        <authorList>
            <consortium name="EnsemblMetazoa"/>
        </authorList>
    </citation>
    <scope>IDENTIFICATION</scope>
    <source>
        <strain evidence="10">JHB</strain>
    </source>
</reference>
<dbReference type="GO" id="GO:0006826">
    <property type="term" value="P:iron ion transport"/>
    <property type="evidence" value="ECO:0007669"/>
    <property type="project" value="TreeGrafter"/>
</dbReference>
<feature type="region of interest" description="Disordered" evidence="5">
    <location>
        <begin position="556"/>
        <end position="577"/>
    </location>
</feature>
<dbReference type="GO" id="GO:0005886">
    <property type="term" value="C:plasma membrane"/>
    <property type="evidence" value="ECO:0007669"/>
    <property type="project" value="TreeGrafter"/>
</dbReference>
<accession>B0W1A5</accession>
<dbReference type="KEGG" id="cqu:CpipJ_CPIJ000866"/>
<dbReference type="FunFam" id="2.60.40.420:FF:000045">
    <property type="entry name" value="Laccase 2"/>
    <property type="match status" value="1"/>
</dbReference>
<evidence type="ECO:0000259" key="6">
    <source>
        <dbReference type="Pfam" id="PF00394"/>
    </source>
</evidence>
<dbReference type="VEuPathDB" id="VectorBase:CQUJHB009525"/>
<evidence type="ECO:0000256" key="3">
    <source>
        <dbReference type="ARBA" id="ARBA00023002"/>
    </source>
</evidence>
<dbReference type="CDD" id="cd13858">
    <property type="entry name" value="CuRO_1_tcLCC2_insect_like"/>
    <property type="match status" value="1"/>
</dbReference>
<dbReference type="eggNOG" id="KOG1263">
    <property type="taxonomic scope" value="Eukaryota"/>
</dbReference>
<evidence type="ECO:0000313" key="9">
    <source>
        <dbReference type="EMBL" id="EDS44975.1"/>
    </source>
</evidence>
<dbReference type="PROSITE" id="PS00079">
    <property type="entry name" value="MULTICOPPER_OXIDASE1"/>
    <property type="match status" value="1"/>
</dbReference>
<evidence type="ECO:0000256" key="1">
    <source>
        <dbReference type="ARBA" id="ARBA00010609"/>
    </source>
</evidence>
<keyword evidence="2" id="KW-0479">Metal-binding</keyword>
<evidence type="ECO:0000313" key="10">
    <source>
        <dbReference type="EnsemblMetazoa" id="CPIJ000866-PA"/>
    </source>
</evidence>
<dbReference type="OrthoDB" id="2121828at2759"/>
<dbReference type="InterPro" id="IPR011706">
    <property type="entry name" value="Cu-oxidase_C"/>
</dbReference>
<dbReference type="OMA" id="SFWIRAI"/>
<proteinExistence type="inferred from homology"/>
<dbReference type="SUPFAM" id="SSF49503">
    <property type="entry name" value="Cupredoxins"/>
    <property type="match status" value="3"/>
</dbReference>
<dbReference type="InterPro" id="IPR002355">
    <property type="entry name" value="Cu_oxidase_Cu_BS"/>
</dbReference>
<dbReference type="PANTHER" id="PTHR11709">
    <property type="entry name" value="MULTI-COPPER OXIDASE"/>
    <property type="match status" value="1"/>
</dbReference>
<evidence type="ECO:0000259" key="8">
    <source>
        <dbReference type="Pfam" id="PF07732"/>
    </source>
</evidence>
<evidence type="ECO:0000259" key="7">
    <source>
        <dbReference type="Pfam" id="PF07731"/>
    </source>
</evidence>
<dbReference type="InterPro" id="IPR011707">
    <property type="entry name" value="Cu-oxidase-like_N"/>
</dbReference>
<dbReference type="AlphaFoldDB" id="B0W1A5"/>
<feature type="domain" description="Plastocyanin-like" evidence="8">
    <location>
        <begin position="105"/>
        <end position="211"/>
    </location>
</feature>
<name>B0W1A5_CULQU</name>
<dbReference type="STRING" id="7176.B0W1A5"/>
<dbReference type="Pfam" id="PF00394">
    <property type="entry name" value="Cu-oxidase"/>
    <property type="match status" value="1"/>
</dbReference>
<dbReference type="Gene3D" id="2.60.40.420">
    <property type="entry name" value="Cupredoxins - blue copper proteins"/>
    <property type="match status" value="3"/>
</dbReference>
<dbReference type="InParanoid" id="B0W1A5"/>
<organism>
    <name type="scientific">Culex quinquefasciatus</name>
    <name type="common">Southern house mosquito</name>
    <name type="synonym">Culex pungens</name>
    <dbReference type="NCBI Taxonomy" id="7176"/>
    <lineage>
        <taxon>Eukaryota</taxon>
        <taxon>Metazoa</taxon>
        <taxon>Ecdysozoa</taxon>
        <taxon>Arthropoda</taxon>
        <taxon>Hexapoda</taxon>
        <taxon>Insecta</taxon>
        <taxon>Pterygota</taxon>
        <taxon>Neoptera</taxon>
        <taxon>Endopterygota</taxon>
        <taxon>Diptera</taxon>
        <taxon>Nematocera</taxon>
        <taxon>Culicoidea</taxon>
        <taxon>Culicidae</taxon>
        <taxon>Culicinae</taxon>
        <taxon>Culicini</taxon>
        <taxon>Culex</taxon>
        <taxon>Culex</taxon>
    </lineage>
</organism>
<dbReference type="PROSITE" id="PS00080">
    <property type="entry name" value="MULTICOPPER_OXIDASE2"/>
    <property type="match status" value="1"/>
</dbReference>
<dbReference type="Proteomes" id="UP000002320">
    <property type="component" value="Unassembled WGS sequence"/>
</dbReference>
<dbReference type="CDD" id="cd13884">
    <property type="entry name" value="CuRO_2_tcLCC_insect_like"/>
    <property type="match status" value="1"/>
</dbReference>
<dbReference type="VEuPathDB" id="VectorBase:CPIJ000866"/>
<dbReference type="FunFam" id="2.60.40.420:FF:000031">
    <property type="entry name" value="Laccase-2 isoform A"/>
    <property type="match status" value="1"/>
</dbReference>
<protein>
    <submittedName>
        <fullName evidence="9">Multicopper oxidase</fullName>
    </submittedName>
</protein>
<dbReference type="InterPro" id="IPR008972">
    <property type="entry name" value="Cupredoxin"/>
</dbReference>
<evidence type="ECO:0000256" key="5">
    <source>
        <dbReference type="SAM" id="MobiDB-lite"/>
    </source>
</evidence>
<reference evidence="9" key="1">
    <citation type="submission" date="2007-03" db="EMBL/GenBank/DDBJ databases">
        <title>Annotation of Culex pipiens quinquefasciatus.</title>
        <authorList>
            <consortium name="The Broad Institute Genome Sequencing Platform"/>
            <person name="Atkinson P.W."/>
            <person name="Hemingway J."/>
            <person name="Christensen B.M."/>
            <person name="Higgs S."/>
            <person name="Kodira C."/>
            <person name="Hannick L."/>
            <person name="Megy K."/>
            <person name="O'Leary S."/>
            <person name="Pearson M."/>
            <person name="Haas B.J."/>
            <person name="Mauceli E."/>
            <person name="Wortman J.R."/>
            <person name="Lee N.H."/>
            <person name="Guigo R."/>
            <person name="Stanke M."/>
            <person name="Alvarado L."/>
            <person name="Amedeo P."/>
            <person name="Antoine C.H."/>
            <person name="Arensburger P."/>
            <person name="Bidwell S.L."/>
            <person name="Crawford M."/>
            <person name="Camaro F."/>
            <person name="Devon K."/>
            <person name="Engels R."/>
            <person name="Hammond M."/>
            <person name="Howarth C."/>
            <person name="Koehrsen M."/>
            <person name="Lawson D."/>
            <person name="Montgomery P."/>
            <person name="Nene V."/>
            <person name="Nusbaum C."/>
            <person name="Puiu D."/>
            <person name="Romero-Severson J."/>
            <person name="Severson D.W."/>
            <person name="Shumway M."/>
            <person name="Sisk P."/>
            <person name="Stolte C."/>
            <person name="Zeng Q."/>
            <person name="Eisenstadt E."/>
            <person name="Fraser-Liggett C."/>
            <person name="Strausberg R."/>
            <person name="Galagan J."/>
            <person name="Birren B."/>
            <person name="Collins F.H."/>
        </authorList>
    </citation>
    <scope>NUCLEOTIDE SEQUENCE [LARGE SCALE GENOMIC DNA]</scope>
    <source>
        <strain evidence="9">JHB</strain>
    </source>
</reference>
<dbReference type="InterPro" id="IPR033138">
    <property type="entry name" value="Cu_oxidase_CS"/>
</dbReference>
<keyword evidence="4" id="KW-0186">Copper</keyword>
<dbReference type="PANTHER" id="PTHR11709:SF394">
    <property type="entry name" value="FI03373P-RELATED"/>
    <property type="match status" value="1"/>
</dbReference>
<evidence type="ECO:0000256" key="4">
    <source>
        <dbReference type="ARBA" id="ARBA00023008"/>
    </source>
</evidence>
<sequence>MNLLVYVVGLTVLSKDVESFFGFPLITEPKYLWRELLIPTSVLVVNHPLEYPGEECDRPCDPNEPPRICYYHWIMESYTAMGSSCWDCIRGNRAHCFHAQCVTGSGRERGIVSINRKVPGPPIVVCRNDTIVVDVSNEMDGLATAIHWHGFHQLDSPWMDGVPMVTQCPIPAGTSFRYRFQAVDPGTQWYHSHSGYQKANGHLGVAVVRNPHDVNINLYDYDLTEHVMLLSDWSEHTVENWIPGQQSSALKVDSILINGRGRHYNNYTKKWATAVPLAVFRVQPNKRYRFRMISGGSQYCPFKMQIEKHRMEIISTDGGAVQPQMVDTLISLSGERYDFVLTADQPPGNYWIRVRGIAFCNKNPVEGFAVLSYADPSVSTEALSYPEDDPPEYEHEYPEGIILNRHTDSCYRGKDENICTSKLESHEVHRDSALIDAVPDKQFYWGFTIVEADNSWLFSNEGFVRFTTVRDAFNVFGVTNNISLVPPSFPLLTQPEQITDVQQQFCNETNLPPKCANRTHCFCTHLLKVDLNDIVEIVLYDTAPCKFLPPIPHPRTPVHRHRHGPPAPARTARATSPARLHERLQRLKQGKHARKPGTDYNPPYKDTVSIPNQGFVRTRFRANNPGFWLVHCHFEWHLATGMGLVLQVGEVDQMPKPPADFPRCGNFKPDVLERQ</sequence>
<evidence type="ECO:0000256" key="2">
    <source>
        <dbReference type="ARBA" id="ARBA00022723"/>
    </source>
</evidence>
<feature type="domain" description="Plastocyanin-like" evidence="6">
    <location>
        <begin position="225"/>
        <end position="373"/>
    </location>
</feature>
<dbReference type="Pfam" id="PF07732">
    <property type="entry name" value="Cu-oxidase_3"/>
    <property type="match status" value="1"/>
</dbReference>
<dbReference type="Pfam" id="PF07731">
    <property type="entry name" value="Cu-oxidase_2"/>
    <property type="match status" value="1"/>
</dbReference>
<feature type="domain" description="Plastocyanin-like" evidence="7">
    <location>
        <begin position="502"/>
        <end position="649"/>
    </location>
</feature>
<dbReference type="InterPro" id="IPR045087">
    <property type="entry name" value="Cu-oxidase_fam"/>
</dbReference>
<comment type="similarity">
    <text evidence="1">Belongs to the multicopper oxidase family.</text>
</comment>
<evidence type="ECO:0000313" key="11">
    <source>
        <dbReference type="Proteomes" id="UP000002320"/>
    </source>
</evidence>
<gene>
    <name evidence="10" type="primary">6031780</name>
    <name evidence="9" type="ORF">CpipJ_CPIJ000866</name>
</gene>
<dbReference type="EMBL" id="DS231821">
    <property type="protein sequence ID" value="EDS44975.1"/>
    <property type="molecule type" value="Genomic_DNA"/>
</dbReference>
<keyword evidence="3" id="KW-0560">Oxidoreductase</keyword>
<dbReference type="GO" id="GO:0016491">
    <property type="term" value="F:oxidoreductase activity"/>
    <property type="evidence" value="ECO:0007669"/>
    <property type="project" value="UniProtKB-KW"/>
</dbReference>
<dbReference type="InterPro" id="IPR001117">
    <property type="entry name" value="Cu-oxidase_2nd"/>
</dbReference>
<dbReference type="GO" id="GO:0005507">
    <property type="term" value="F:copper ion binding"/>
    <property type="evidence" value="ECO:0007669"/>
    <property type="project" value="InterPro"/>
</dbReference>
<dbReference type="EnsemblMetazoa" id="CPIJ000866-RA">
    <property type="protein sequence ID" value="CPIJ000866-PA"/>
    <property type="gene ID" value="CPIJ000866"/>
</dbReference>